<keyword evidence="2" id="KW-1185">Reference proteome</keyword>
<sequence>MNKCCQKNRTQILPMELSALSYTLFDEIRMTCVQQKYLVSSQGKDNLTDVYEGEIANIQ</sequence>
<dbReference type="RefSeq" id="XP_067768134.1">
    <property type="nucleotide sequence ID" value="XM_067904652.1"/>
</dbReference>
<reference evidence="1 2" key="1">
    <citation type="journal article" date="2014" name="PLoS Genet.">
        <title>The Genome of Spironucleus salmonicida Highlights a Fish Pathogen Adapted to Fluctuating Environments.</title>
        <authorList>
            <person name="Xu F."/>
            <person name="Jerlstrom-Hultqvist J."/>
            <person name="Einarsson E."/>
            <person name="Astvaldsson A."/>
            <person name="Svard S.G."/>
            <person name="Andersson J.O."/>
        </authorList>
    </citation>
    <scope>NUCLEOTIDE SEQUENCE [LARGE SCALE GENOMIC DNA]</scope>
    <source>
        <strain evidence="1 2">ATCC 50377</strain>
    </source>
</reference>
<name>A0A9P8LZV9_9EUKA</name>
<evidence type="ECO:0000313" key="2">
    <source>
        <dbReference type="Proteomes" id="UP000018208"/>
    </source>
</evidence>
<dbReference type="KEGG" id="ssao:94294736"/>
<proteinExistence type="predicted"/>
<dbReference type="Proteomes" id="UP000018208">
    <property type="component" value="Unassembled WGS sequence"/>
</dbReference>
<accession>A0A9P8LZV9</accession>
<organism evidence="1 2">
    <name type="scientific">Spironucleus salmonicida</name>
    <dbReference type="NCBI Taxonomy" id="348837"/>
    <lineage>
        <taxon>Eukaryota</taxon>
        <taxon>Metamonada</taxon>
        <taxon>Diplomonadida</taxon>
        <taxon>Hexamitidae</taxon>
        <taxon>Hexamitinae</taxon>
        <taxon>Spironucleus</taxon>
    </lineage>
</organism>
<protein>
    <submittedName>
        <fullName evidence="1">Uncharacterized protein</fullName>
    </submittedName>
</protein>
<dbReference type="AlphaFoldDB" id="A0A9P8LZV9"/>
<comment type="caution">
    <text evidence="1">The sequence shown here is derived from an EMBL/GenBank/DDBJ whole genome shotgun (WGS) entry which is preliminary data.</text>
</comment>
<dbReference type="EMBL" id="AUWU02000001">
    <property type="protein sequence ID" value="KAH0577361.1"/>
    <property type="molecule type" value="Genomic_DNA"/>
</dbReference>
<gene>
    <name evidence="1" type="ORF">SS50377_20713</name>
</gene>
<evidence type="ECO:0000313" key="1">
    <source>
        <dbReference type="EMBL" id="KAH0577361.1"/>
    </source>
</evidence>
<dbReference type="GeneID" id="94294736"/>